<dbReference type="AlphaFoldDB" id="A0A5R8ND25"/>
<gene>
    <name evidence="8" type="ORF">FEK34_26185</name>
</gene>
<accession>A0A5R8ND25</accession>
<dbReference type="InterPro" id="IPR039538">
    <property type="entry name" value="BetI_C"/>
</dbReference>
<name>A0A5R8ND25_9NOCA</name>
<dbReference type="SUPFAM" id="SSF46689">
    <property type="entry name" value="Homeodomain-like"/>
    <property type="match status" value="1"/>
</dbReference>
<dbReference type="InterPro" id="IPR036271">
    <property type="entry name" value="Tet_transcr_reg_TetR-rel_C_sf"/>
</dbReference>
<keyword evidence="1" id="KW-0678">Repressor</keyword>
<evidence type="ECO:0000256" key="2">
    <source>
        <dbReference type="ARBA" id="ARBA00023015"/>
    </source>
</evidence>
<evidence type="ECO:0000256" key="1">
    <source>
        <dbReference type="ARBA" id="ARBA00022491"/>
    </source>
</evidence>
<organism evidence="8 9">
    <name type="scientific">Nocardia cyriacigeorgica</name>
    <dbReference type="NCBI Taxonomy" id="135487"/>
    <lineage>
        <taxon>Bacteria</taxon>
        <taxon>Bacillati</taxon>
        <taxon>Actinomycetota</taxon>
        <taxon>Actinomycetes</taxon>
        <taxon>Mycobacteriales</taxon>
        <taxon>Nocardiaceae</taxon>
        <taxon>Nocardia</taxon>
    </lineage>
</organism>
<dbReference type="Pfam" id="PF00440">
    <property type="entry name" value="TetR_N"/>
    <property type="match status" value="1"/>
</dbReference>
<evidence type="ECO:0000256" key="6">
    <source>
        <dbReference type="SAM" id="MobiDB-lite"/>
    </source>
</evidence>
<dbReference type="EMBL" id="VBUT01000012">
    <property type="protein sequence ID" value="TLF73588.1"/>
    <property type="molecule type" value="Genomic_DNA"/>
</dbReference>
<dbReference type="Proteomes" id="UP000306378">
    <property type="component" value="Unassembled WGS sequence"/>
</dbReference>
<feature type="DNA-binding region" description="H-T-H motif" evidence="5">
    <location>
        <begin position="50"/>
        <end position="69"/>
    </location>
</feature>
<dbReference type="PRINTS" id="PR00455">
    <property type="entry name" value="HTHTETR"/>
</dbReference>
<dbReference type="InterPro" id="IPR009057">
    <property type="entry name" value="Homeodomain-like_sf"/>
</dbReference>
<evidence type="ECO:0000256" key="5">
    <source>
        <dbReference type="PROSITE-ProRule" id="PRU00335"/>
    </source>
</evidence>
<sequence length="230" mass="25873">MAPSDDVAAAATNGKPSTGRRVTKRRAETRQRLLDAAYEVFAEQGFGRTKPDHICERAGYTRGAFYSQFTTMDELFLAMWEQQSAQLLADVTAVLREDPVTDVRDVRQVVEHVLRAVPMDDKWQRISLEVTAHALRNPELRDLMVAREESISSALLPVVQTLLNRVGRTVTDPKALGRALIAVHDGTTVQCLMEPGSDEARELRVDLVLRVIMSYTREQENRKGRITARD</sequence>
<reference evidence="8 9" key="1">
    <citation type="submission" date="2019-05" db="EMBL/GenBank/DDBJ databases">
        <title>Genomes sequences of two Nocardia cyriacigeorgica environmental isolates, type strains Nocardia asteroides ATCC 19247 and Nocardia cyriacigeorgica DSM 44484.</title>
        <authorList>
            <person name="Vautrin F."/>
            <person name="Bergeron E."/>
            <person name="Dubost A."/>
            <person name="Abrouk D."/>
            <person name="Rodriguez Nava V."/>
            <person name="Pujic P."/>
        </authorList>
    </citation>
    <scope>NUCLEOTIDE SEQUENCE [LARGE SCALE GENOMIC DNA]</scope>
    <source>
        <strain evidence="8 9">EML 446</strain>
    </source>
</reference>
<evidence type="ECO:0000256" key="4">
    <source>
        <dbReference type="ARBA" id="ARBA00023163"/>
    </source>
</evidence>
<dbReference type="PROSITE" id="PS50977">
    <property type="entry name" value="HTH_TETR_2"/>
    <property type="match status" value="1"/>
</dbReference>
<evidence type="ECO:0000259" key="7">
    <source>
        <dbReference type="PROSITE" id="PS50977"/>
    </source>
</evidence>
<dbReference type="PANTHER" id="PTHR30055:SF241">
    <property type="entry name" value="TRANSCRIPTIONAL REGULATORY PROTEIN"/>
    <property type="match status" value="1"/>
</dbReference>
<dbReference type="GO" id="GO:0000976">
    <property type="term" value="F:transcription cis-regulatory region binding"/>
    <property type="evidence" value="ECO:0007669"/>
    <property type="project" value="TreeGrafter"/>
</dbReference>
<dbReference type="RefSeq" id="WP_138452046.1">
    <property type="nucleotide sequence ID" value="NZ_VBUT01000012.1"/>
</dbReference>
<dbReference type="Gene3D" id="1.10.357.10">
    <property type="entry name" value="Tetracycline Repressor, domain 2"/>
    <property type="match status" value="1"/>
</dbReference>
<keyword evidence="3 5" id="KW-0238">DNA-binding</keyword>
<evidence type="ECO:0000313" key="8">
    <source>
        <dbReference type="EMBL" id="TLF73588.1"/>
    </source>
</evidence>
<dbReference type="Pfam" id="PF13977">
    <property type="entry name" value="TetR_C_6"/>
    <property type="match status" value="1"/>
</dbReference>
<comment type="caution">
    <text evidence="8">The sequence shown here is derived from an EMBL/GenBank/DDBJ whole genome shotgun (WGS) entry which is preliminary data.</text>
</comment>
<feature type="domain" description="HTH tetR-type" evidence="7">
    <location>
        <begin position="27"/>
        <end position="87"/>
    </location>
</feature>
<dbReference type="PANTHER" id="PTHR30055">
    <property type="entry name" value="HTH-TYPE TRANSCRIPTIONAL REGULATOR RUTR"/>
    <property type="match status" value="1"/>
</dbReference>
<evidence type="ECO:0000313" key="9">
    <source>
        <dbReference type="Proteomes" id="UP000306378"/>
    </source>
</evidence>
<dbReference type="GO" id="GO:0003700">
    <property type="term" value="F:DNA-binding transcription factor activity"/>
    <property type="evidence" value="ECO:0007669"/>
    <property type="project" value="TreeGrafter"/>
</dbReference>
<dbReference type="InterPro" id="IPR050109">
    <property type="entry name" value="HTH-type_TetR-like_transc_reg"/>
</dbReference>
<protein>
    <submittedName>
        <fullName evidence="8">TetR/AcrR family transcriptional regulator</fullName>
    </submittedName>
</protein>
<dbReference type="SUPFAM" id="SSF48498">
    <property type="entry name" value="Tetracyclin repressor-like, C-terminal domain"/>
    <property type="match status" value="1"/>
</dbReference>
<dbReference type="InterPro" id="IPR001647">
    <property type="entry name" value="HTH_TetR"/>
</dbReference>
<keyword evidence="2" id="KW-0805">Transcription regulation</keyword>
<evidence type="ECO:0000256" key="3">
    <source>
        <dbReference type="ARBA" id="ARBA00023125"/>
    </source>
</evidence>
<proteinExistence type="predicted"/>
<keyword evidence="4" id="KW-0804">Transcription</keyword>
<feature type="region of interest" description="Disordered" evidence="6">
    <location>
        <begin position="1"/>
        <end position="26"/>
    </location>
</feature>